<dbReference type="InterPro" id="IPR036135">
    <property type="entry name" value="MoeA_linker/N_sf"/>
</dbReference>
<dbReference type="Gene3D" id="3.90.105.10">
    <property type="entry name" value="Molybdopterin biosynthesis moea protein, domain 2"/>
    <property type="match status" value="1"/>
</dbReference>
<evidence type="ECO:0000313" key="16">
    <source>
        <dbReference type="Proteomes" id="UP000436284"/>
    </source>
</evidence>
<dbReference type="CDD" id="cd00887">
    <property type="entry name" value="MoeA"/>
    <property type="match status" value="1"/>
</dbReference>
<gene>
    <name evidence="15" type="ORF">GQ671_05330</name>
</gene>
<dbReference type="EC" id="2.10.1.1" evidence="5 13"/>
<dbReference type="InterPro" id="IPR038987">
    <property type="entry name" value="MoeA-like"/>
</dbReference>
<dbReference type="GO" id="GO:0061599">
    <property type="term" value="F:molybdopterin molybdotransferase activity"/>
    <property type="evidence" value="ECO:0007669"/>
    <property type="project" value="UniProtKB-UniRule"/>
</dbReference>
<organism evidence="15 16">
    <name type="scientific">Salinicoccus hispanicus</name>
    <dbReference type="NCBI Taxonomy" id="157225"/>
    <lineage>
        <taxon>Bacteria</taxon>
        <taxon>Bacillati</taxon>
        <taxon>Bacillota</taxon>
        <taxon>Bacilli</taxon>
        <taxon>Bacillales</taxon>
        <taxon>Staphylococcaceae</taxon>
        <taxon>Salinicoccus</taxon>
    </lineage>
</organism>
<dbReference type="FunFam" id="3.40.980.10:FF:000004">
    <property type="entry name" value="Molybdopterin molybdenumtransferase"/>
    <property type="match status" value="1"/>
</dbReference>
<evidence type="ECO:0000256" key="4">
    <source>
        <dbReference type="ARBA" id="ARBA00010763"/>
    </source>
</evidence>
<dbReference type="SUPFAM" id="SSF53218">
    <property type="entry name" value="Molybdenum cofactor biosynthesis proteins"/>
    <property type="match status" value="1"/>
</dbReference>
<evidence type="ECO:0000256" key="8">
    <source>
        <dbReference type="ARBA" id="ARBA00022679"/>
    </source>
</evidence>
<comment type="function">
    <text evidence="2 13">Catalyzes the insertion of molybdate into adenylated molybdopterin with the concomitant release of AMP.</text>
</comment>
<dbReference type="NCBIfam" id="NF045515">
    <property type="entry name" value="Glp_gephyrin"/>
    <property type="match status" value="1"/>
</dbReference>
<comment type="caution">
    <text evidence="15">The sequence shown here is derived from an EMBL/GenBank/DDBJ whole genome shotgun (WGS) entry which is preliminary data.</text>
</comment>
<evidence type="ECO:0000259" key="14">
    <source>
        <dbReference type="SMART" id="SM00852"/>
    </source>
</evidence>
<reference evidence="15 16" key="1">
    <citation type="submission" date="2019-12" db="EMBL/GenBank/DDBJ databases">
        <title>Salinicoccus cyprini sp. nov., isolated from gastro-intestinal tract of mirror carp, Cyprinus carpio var. specularis, collected from Gobind Sagar Reservoir, Himachal Pradesh, India.</title>
        <authorList>
            <person name="Talwar C."/>
            <person name="Singh A.K."/>
            <person name="Lal R."/>
            <person name="Negi R.K."/>
        </authorList>
    </citation>
    <scope>NUCLEOTIDE SEQUENCE [LARGE SCALE GENOMIC DNA]</scope>
    <source>
        <strain evidence="15 16">J-82</strain>
    </source>
</reference>
<dbReference type="InterPro" id="IPR001453">
    <property type="entry name" value="MoaB/Mog_dom"/>
</dbReference>
<evidence type="ECO:0000256" key="12">
    <source>
        <dbReference type="ARBA" id="ARBA00047317"/>
    </source>
</evidence>
<evidence type="ECO:0000256" key="13">
    <source>
        <dbReference type="RuleBase" id="RU365090"/>
    </source>
</evidence>
<feature type="domain" description="MoaB/Mog" evidence="14">
    <location>
        <begin position="185"/>
        <end position="323"/>
    </location>
</feature>
<dbReference type="Proteomes" id="UP000436284">
    <property type="component" value="Unassembled WGS sequence"/>
</dbReference>
<dbReference type="GO" id="GO:0005829">
    <property type="term" value="C:cytosol"/>
    <property type="evidence" value="ECO:0007669"/>
    <property type="project" value="TreeGrafter"/>
</dbReference>
<dbReference type="InterPro" id="IPR005110">
    <property type="entry name" value="MoeA_linker/N"/>
</dbReference>
<dbReference type="Gene3D" id="3.40.980.10">
    <property type="entry name" value="MoaB/Mog-like domain"/>
    <property type="match status" value="1"/>
</dbReference>
<dbReference type="PANTHER" id="PTHR10192:SF5">
    <property type="entry name" value="GEPHYRIN"/>
    <property type="match status" value="1"/>
</dbReference>
<accession>A0A6N8TXK9</accession>
<dbReference type="Pfam" id="PF00994">
    <property type="entry name" value="MoCF_biosynth"/>
    <property type="match status" value="1"/>
</dbReference>
<dbReference type="Gene3D" id="2.170.190.11">
    <property type="entry name" value="Molybdopterin biosynthesis moea protein, domain 3"/>
    <property type="match status" value="1"/>
</dbReference>
<dbReference type="NCBIfam" id="TIGR00177">
    <property type="entry name" value="molyb_syn"/>
    <property type="match status" value="1"/>
</dbReference>
<comment type="catalytic activity">
    <reaction evidence="12">
        <text>adenylyl-molybdopterin + molybdate = Mo-molybdopterin + AMP + H(+)</text>
        <dbReference type="Rhea" id="RHEA:35047"/>
        <dbReference type="ChEBI" id="CHEBI:15378"/>
        <dbReference type="ChEBI" id="CHEBI:36264"/>
        <dbReference type="ChEBI" id="CHEBI:62727"/>
        <dbReference type="ChEBI" id="CHEBI:71302"/>
        <dbReference type="ChEBI" id="CHEBI:456215"/>
        <dbReference type="EC" id="2.10.1.1"/>
    </reaction>
</comment>
<dbReference type="RefSeq" id="WP_160653820.1">
    <property type="nucleotide sequence ID" value="NZ_JBHRWU010000001.1"/>
</dbReference>
<dbReference type="SMART" id="SM00852">
    <property type="entry name" value="MoCF_biosynth"/>
    <property type="match status" value="1"/>
</dbReference>
<dbReference type="GO" id="GO:0046872">
    <property type="term" value="F:metal ion binding"/>
    <property type="evidence" value="ECO:0007669"/>
    <property type="project" value="UniProtKB-UniRule"/>
</dbReference>
<keyword evidence="16" id="KW-1185">Reference proteome</keyword>
<dbReference type="EMBL" id="WUUK01000002">
    <property type="protein sequence ID" value="MXQ50688.1"/>
    <property type="molecule type" value="Genomic_DNA"/>
</dbReference>
<dbReference type="Pfam" id="PF03453">
    <property type="entry name" value="MoeA_N"/>
    <property type="match status" value="1"/>
</dbReference>
<dbReference type="GO" id="GO:0006777">
    <property type="term" value="P:Mo-molybdopterin cofactor biosynthetic process"/>
    <property type="evidence" value="ECO:0007669"/>
    <property type="project" value="UniProtKB-UniRule"/>
</dbReference>
<dbReference type="UniPathway" id="UPA00344"/>
<dbReference type="InterPro" id="IPR005111">
    <property type="entry name" value="MoeA_C_domain_IV"/>
</dbReference>
<protein>
    <recommendedName>
        <fullName evidence="6 13">Molybdopterin molybdenumtransferase</fullName>
        <ecNumber evidence="5 13">2.10.1.1</ecNumber>
    </recommendedName>
</protein>
<evidence type="ECO:0000256" key="3">
    <source>
        <dbReference type="ARBA" id="ARBA00005046"/>
    </source>
</evidence>
<keyword evidence="10 13" id="KW-0460">Magnesium</keyword>
<dbReference type="OrthoDB" id="9804758at2"/>
<keyword evidence="8 13" id="KW-0808">Transferase</keyword>
<evidence type="ECO:0000256" key="1">
    <source>
        <dbReference type="ARBA" id="ARBA00001946"/>
    </source>
</evidence>
<dbReference type="PANTHER" id="PTHR10192">
    <property type="entry name" value="MOLYBDOPTERIN BIOSYNTHESIS PROTEIN"/>
    <property type="match status" value="1"/>
</dbReference>
<evidence type="ECO:0000256" key="9">
    <source>
        <dbReference type="ARBA" id="ARBA00022723"/>
    </source>
</evidence>
<comment type="similarity">
    <text evidence="4 13">Belongs to the MoeA family.</text>
</comment>
<evidence type="ECO:0000256" key="11">
    <source>
        <dbReference type="ARBA" id="ARBA00023150"/>
    </source>
</evidence>
<name>A0A6N8TXK9_9STAP</name>
<keyword evidence="11 13" id="KW-0501">Molybdenum cofactor biosynthesis</keyword>
<dbReference type="FunFam" id="2.170.190.11:FF:000001">
    <property type="entry name" value="Molybdopterin molybdenumtransferase"/>
    <property type="match status" value="1"/>
</dbReference>
<comment type="pathway">
    <text evidence="3 13">Cofactor biosynthesis; molybdopterin biosynthesis.</text>
</comment>
<evidence type="ECO:0000313" key="15">
    <source>
        <dbReference type="EMBL" id="MXQ50688.1"/>
    </source>
</evidence>
<keyword evidence="7 13" id="KW-0500">Molybdenum</keyword>
<dbReference type="InterPro" id="IPR036425">
    <property type="entry name" value="MoaB/Mog-like_dom_sf"/>
</dbReference>
<evidence type="ECO:0000256" key="7">
    <source>
        <dbReference type="ARBA" id="ARBA00022505"/>
    </source>
</evidence>
<evidence type="ECO:0000256" key="6">
    <source>
        <dbReference type="ARBA" id="ARBA00021108"/>
    </source>
</evidence>
<evidence type="ECO:0000256" key="5">
    <source>
        <dbReference type="ARBA" id="ARBA00013269"/>
    </source>
</evidence>
<proteinExistence type="inferred from homology"/>
<keyword evidence="9 13" id="KW-0479">Metal-binding</keyword>
<dbReference type="Gene3D" id="2.40.340.10">
    <property type="entry name" value="MoeA, C-terminal, domain IV"/>
    <property type="match status" value="1"/>
</dbReference>
<dbReference type="SUPFAM" id="SSF63867">
    <property type="entry name" value="MoeA C-terminal domain-like"/>
    <property type="match status" value="1"/>
</dbReference>
<dbReference type="SUPFAM" id="SSF63882">
    <property type="entry name" value="MoeA N-terminal region -like"/>
    <property type="match status" value="1"/>
</dbReference>
<dbReference type="InterPro" id="IPR036688">
    <property type="entry name" value="MoeA_C_domain_IV_sf"/>
</dbReference>
<evidence type="ECO:0000256" key="10">
    <source>
        <dbReference type="ARBA" id="ARBA00022842"/>
    </source>
</evidence>
<sequence>MNLNRTPIAVSEAVRRVVSGISPLPVETISYTESYGRILARNLAASMDVPRFDKSAMDGFAIRAKDSRGASGENRITFKVAAEVPAGAASDYELNENEAFRIMTGAPVPKSADAVVMFEQTRQDAGSFSIRRPFEMGENIAIQGEECTVGDIIVSAGTLINPGAVAALATFGYKDVEVYRKPVVGILATGSELVDIDAPLEVGKIRNSNGPMIKSQLQRMNIEPRIYALEADDFETLLLRVQQMLGEVDAIITTGGVSVGDYDHLPKLYEALGAKELFNKVGMRPGSVTTVSMLGSKPMFGLSGNPSACYTGFELFARPAFMKMVGHDRIFAPVLNAVLDGDFKKANPFTRFIRAEIDYREGRVYATPAGFNKSNAVTSIAKSNGIIVLPGGTRGYEKGDGVKVMMTDMTTGIDHFDI</sequence>
<dbReference type="AlphaFoldDB" id="A0A6N8TXK9"/>
<evidence type="ECO:0000256" key="2">
    <source>
        <dbReference type="ARBA" id="ARBA00002901"/>
    </source>
</evidence>
<comment type="cofactor">
    <cofactor evidence="1 13">
        <name>Mg(2+)</name>
        <dbReference type="ChEBI" id="CHEBI:18420"/>
    </cofactor>
</comment>
<dbReference type="Pfam" id="PF03454">
    <property type="entry name" value="MoeA_C"/>
    <property type="match status" value="1"/>
</dbReference>